<dbReference type="AlphaFoldDB" id="A0A392RD41"/>
<comment type="caution">
    <text evidence="1">The sequence shown here is derived from an EMBL/GenBank/DDBJ whole genome shotgun (WGS) entry which is preliminary data.</text>
</comment>
<evidence type="ECO:0000313" key="2">
    <source>
        <dbReference type="Proteomes" id="UP000265520"/>
    </source>
</evidence>
<evidence type="ECO:0000313" key="1">
    <source>
        <dbReference type="EMBL" id="MCI34501.1"/>
    </source>
</evidence>
<keyword evidence="2" id="KW-1185">Reference proteome</keyword>
<feature type="non-terminal residue" evidence="1">
    <location>
        <position position="101"/>
    </location>
</feature>
<proteinExistence type="predicted"/>
<organism evidence="1 2">
    <name type="scientific">Trifolium medium</name>
    <dbReference type="NCBI Taxonomy" id="97028"/>
    <lineage>
        <taxon>Eukaryota</taxon>
        <taxon>Viridiplantae</taxon>
        <taxon>Streptophyta</taxon>
        <taxon>Embryophyta</taxon>
        <taxon>Tracheophyta</taxon>
        <taxon>Spermatophyta</taxon>
        <taxon>Magnoliopsida</taxon>
        <taxon>eudicotyledons</taxon>
        <taxon>Gunneridae</taxon>
        <taxon>Pentapetalae</taxon>
        <taxon>rosids</taxon>
        <taxon>fabids</taxon>
        <taxon>Fabales</taxon>
        <taxon>Fabaceae</taxon>
        <taxon>Papilionoideae</taxon>
        <taxon>50 kb inversion clade</taxon>
        <taxon>NPAAA clade</taxon>
        <taxon>Hologalegina</taxon>
        <taxon>IRL clade</taxon>
        <taxon>Trifolieae</taxon>
        <taxon>Trifolium</taxon>
    </lineage>
</organism>
<accession>A0A392RD41</accession>
<dbReference type="EMBL" id="LXQA010214264">
    <property type="protein sequence ID" value="MCI34501.1"/>
    <property type="molecule type" value="Genomic_DNA"/>
</dbReference>
<sequence length="101" mass="11325">MFCNDSCNVFNSAAATASLPSFATTSSTSSSPLLPSHNLMCLNLHMCSLFHLSPHLKHSPFLLLAFDAYGWLVRVERYFRLNEVRMQDKVDTVVLAMEEKA</sequence>
<dbReference type="Proteomes" id="UP000265520">
    <property type="component" value="Unassembled WGS sequence"/>
</dbReference>
<protein>
    <submittedName>
        <fullName evidence="1">Uncharacterized protein</fullName>
    </submittedName>
</protein>
<reference evidence="1 2" key="1">
    <citation type="journal article" date="2018" name="Front. Plant Sci.">
        <title>Red Clover (Trifolium pratense) and Zigzag Clover (T. medium) - A Picture of Genomic Similarities and Differences.</title>
        <authorList>
            <person name="Dluhosova J."/>
            <person name="Istvanek J."/>
            <person name="Nedelnik J."/>
            <person name="Repkova J."/>
        </authorList>
    </citation>
    <scope>NUCLEOTIDE SEQUENCE [LARGE SCALE GENOMIC DNA]</scope>
    <source>
        <strain evidence="2">cv. 10/8</strain>
        <tissue evidence="1">Leaf</tissue>
    </source>
</reference>
<name>A0A392RD41_9FABA</name>